<accession>A0A2S6MXK2</accession>
<protein>
    <submittedName>
        <fullName evidence="1">Uncharacterized protein</fullName>
    </submittedName>
</protein>
<comment type="caution">
    <text evidence="1">The sequence shown here is derived from an EMBL/GenBank/DDBJ whole genome shotgun (WGS) entry which is preliminary data.</text>
</comment>
<evidence type="ECO:0000313" key="2">
    <source>
        <dbReference type="Proteomes" id="UP000239724"/>
    </source>
</evidence>
<reference evidence="1 2" key="1">
    <citation type="journal article" date="2018" name="Arch. Microbiol.">
        <title>New insights into the metabolic potential of the phototrophic purple bacterium Rhodopila globiformis DSM 161(T) from its draft genome sequence and evidence for a vanadium-dependent nitrogenase.</title>
        <authorList>
            <person name="Imhoff J.F."/>
            <person name="Rahn T."/>
            <person name="Kunzel S."/>
            <person name="Neulinger S.C."/>
        </authorList>
    </citation>
    <scope>NUCLEOTIDE SEQUENCE [LARGE SCALE GENOMIC DNA]</scope>
    <source>
        <strain evidence="1 2">DSM 161</strain>
    </source>
</reference>
<dbReference type="RefSeq" id="WP_104522229.1">
    <property type="nucleotide sequence ID" value="NZ_NHRY01000263.1"/>
</dbReference>
<proteinExistence type="predicted"/>
<dbReference type="EMBL" id="NHRY01000263">
    <property type="protein sequence ID" value="PPQ27090.1"/>
    <property type="molecule type" value="Genomic_DNA"/>
</dbReference>
<gene>
    <name evidence="1" type="ORF">CCS01_28560</name>
</gene>
<evidence type="ECO:0000313" key="1">
    <source>
        <dbReference type="EMBL" id="PPQ27090.1"/>
    </source>
</evidence>
<name>A0A2S6MXK2_RHOGL</name>
<dbReference type="AlphaFoldDB" id="A0A2S6MXK2"/>
<keyword evidence="2" id="KW-1185">Reference proteome</keyword>
<dbReference type="Proteomes" id="UP000239724">
    <property type="component" value="Unassembled WGS sequence"/>
</dbReference>
<organism evidence="1 2">
    <name type="scientific">Rhodopila globiformis</name>
    <name type="common">Rhodopseudomonas globiformis</name>
    <dbReference type="NCBI Taxonomy" id="1071"/>
    <lineage>
        <taxon>Bacteria</taxon>
        <taxon>Pseudomonadati</taxon>
        <taxon>Pseudomonadota</taxon>
        <taxon>Alphaproteobacteria</taxon>
        <taxon>Acetobacterales</taxon>
        <taxon>Acetobacteraceae</taxon>
        <taxon>Rhodopila</taxon>
    </lineage>
</organism>
<sequence>MEIPIGISYLSSMDKSVNQSPPGWAEQLAVSEAELARGETVPASAVHDVIRAALAELESDTVEPRATGGMPPNRC</sequence>